<reference evidence="3" key="1">
    <citation type="journal article" date="2013" name="Genome Announc.">
        <title>Draft genome sequence of the basidiomycetous yeast-like fungus Pseudozyma hubeiensis SY62, which produces an abundant amount of the biosurfactant mannosylerythritol lipids.</title>
        <authorList>
            <person name="Konishi M."/>
            <person name="Hatada Y."/>
            <person name="Horiuchi J."/>
        </authorList>
    </citation>
    <scope>NUCLEOTIDE SEQUENCE [LARGE SCALE GENOMIC DNA]</scope>
    <source>
        <strain evidence="3">SY62</strain>
    </source>
</reference>
<gene>
    <name evidence="2" type="ORF">PHSY_001561</name>
</gene>
<dbReference type="GeneID" id="24106858"/>
<keyword evidence="3" id="KW-1185">Reference proteome</keyword>
<dbReference type="AlphaFoldDB" id="R9NZ79"/>
<name>R9NZ79_PSEHS</name>
<accession>R9NZ79</accession>
<dbReference type="Proteomes" id="UP000014071">
    <property type="component" value="Unassembled WGS sequence"/>
</dbReference>
<evidence type="ECO:0000313" key="3">
    <source>
        <dbReference type="Proteomes" id="UP000014071"/>
    </source>
</evidence>
<sequence length="69" mass="7622">MQARRWSTSSRLRIAIRMTVPKLERCDGGAAFLADSVHLPMLCTMRDGGGRVTKGASDSVDDNQAREDR</sequence>
<feature type="region of interest" description="Disordered" evidence="1">
    <location>
        <begin position="47"/>
        <end position="69"/>
    </location>
</feature>
<evidence type="ECO:0000256" key="1">
    <source>
        <dbReference type="SAM" id="MobiDB-lite"/>
    </source>
</evidence>
<organism evidence="2 3">
    <name type="scientific">Pseudozyma hubeiensis (strain SY62)</name>
    <name type="common">Yeast</name>
    <dbReference type="NCBI Taxonomy" id="1305764"/>
    <lineage>
        <taxon>Eukaryota</taxon>
        <taxon>Fungi</taxon>
        <taxon>Dikarya</taxon>
        <taxon>Basidiomycota</taxon>
        <taxon>Ustilaginomycotina</taxon>
        <taxon>Ustilaginomycetes</taxon>
        <taxon>Ustilaginales</taxon>
        <taxon>Ustilaginaceae</taxon>
        <taxon>Pseudozyma</taxon>
    </lineage>
</organism>
<protein>
    <submittedName>
        <fullName evidence="2">Uncharacterized protein</fullName>
    </submittedName>
</protein>
<dbReference type="HOGENOM" id="CLU_2777028_0_0_1"/>
<proteinExistence type="predicted"/>
<evidence type="ECO:0000313" key="2">
    <source>
        <dbReference type="EMBL" id="GAC93992.1"/>
    </source>
</evidence>
<dbReference type="RefSeq" id="XP_012187579.1">
    <property type="nucleotide sequence ID" value="XM_012332189.1"/>
</dbReference>
<dbReference type="EMBL" id="DF238780">
    <property type="protein sequence ID" value="GAC93992.1"/>
    <property type="molecule type" value="Genomic_DNA"/>
</dbReference>